<dbReference type="InterPro" id="IPR013525">
    <property type="entry name" value="ABC2_TM"/>
</dbReference>
<feature type="transmembrane region" description="Helical" evidence="8">
    <location>
        <begin position="346"/>
        <end position="364"/>
    </location>
</feature>
<dbReference type="AlphaFoldDB" id="A0A432MJY6"/>
<organism evidence="10 11">
    <name type="scientific">Tautonia sociabilis</name>
    <dbReference type="NCBI Taxonomy" id="2080755"/>
    <lineage>
        <taxon>Bacteria</taxon>
        <taxon>Pseudomonadati</taxon>
        <taxon>Planctomycetota</taxon>
        <taxon>Planctomycetia</taxon>
        <taxon>Isosphaerales</taxon>
        <taxon>Isosphaeraceae</taxon>
        <taxon>Tautonia</taxon>
    </lineage>
</organism>
<dbReference type="GO" id="GO:0140359">
    <property type="term" value="F:ABC-type transporter activity"/>
    <property type="evidence" value="ECO:0007669"/>
    <property type="project" value="InterPro"/>
</dbReference>
<evidence type="ECO:0000256" key="8">
    <source>
        <dbReference type="SAM" id="Phobius"/>
    </source>
</evidence>
<evidence type="ECO:0000256" key="1">
    <source>
        <dbReference type="ARBA" id="ARBA00004651"/>
    </source>
</evidence>
<feature type="transmembrane region" description="Helical" evidence="8">
    <location>
        <begin position="285"/>
        <end position="303"/>
    </location>
</feature>
<dbReference type="PANTHER" id="PTHR30294">
    <property type="entry name" value="MEMBRANE COMPONENT OF ABC TRANSPORTER YHHJ-RELATED"/>
    <property type="match status" value="1"/>
</dbReference>
<gene>
    <name evidence="10" type="ORF">TsocGM_11680</name>
</gene>
<keyword evidence="4" id="KW-1003">Cell membrane</keyword>
<dbReference type="GO" id="GO:0005886">
    <property type="term" value="C:plasma membrane"/>
    <property type="evidence" value="ECO:0007669"/>
    <property type="project" value="UniProtKB-SubCell"/>
</dbReference>
<evidence type="ECO:0000256" key="2">
    <source>
        <dbReference type="ARBA" id="ARBA00007783"/>
    </source>
</evidence>
<proteinExistence type="inferred from homology"/>
<accession>A0A432MJY6</accession>
<evidence type="ECO:0000313" key="11">
    <source>
        <dbReference type="Proteomes" id="UP000280296"/>
    </source>
</evidence>
<evidence type="ECO:0000256" key="4">
    <source>
        <dbReference type="ARBA" id="ARBA00022475"/>
    </source>
</evidence>
<keyword evidence="5 8" id="KW-0812">Transmembrane</keyword>
<reference evidence="10 11" key="1">
    <citation type="submission" date="2018-12" db="EMBL/GenBank/DDBJ databases">
        <authorList>
            <person name="Toschakov S.V."/>
        </authorList>
    </citation>
    <scope>NUCLEOTIDE SEQUENCE [LARGE SCALE GENOMIC DNA]</scope>
    <source>
        <strain evidence="10 11">GM2012</strain>
    </source>
</reference>
<evidence type="ECO:0000256" key="3">
    <source>
        <dbReference type="ARBA" id="ARBA00022448"/>
    </source>
</evidence>
<feature type="domain" description="ABC transmembrane type-2" evidence="9">
    <location>
        <begin position="129"/>
        <end position="367"/>
    </location>
</feature>
<dbReference type="Gene3D" id="3.40.1710.10">
    <property type="entry name" value="abc type-2 transporter like domain"/>
    <property type="match status" value="1"/>
</dbReference>
<evidence type="ECO:0000313" key="10">
    <source>
        <dbReference type="EMBL" id="RUL87495.1"/>
    </source>
</evidence>
<dbReference type="InterPro" id="IPR051449">
    <property type="entry name" value="ABC-2_transporter_component"/>
</dbReference>
<reference evidence="10 11" key="2">
    <citation type="submission" date="2019-01" db="EMBL/GenBank/DDBJ databases">
        <title>Tautonia sociabilis, a novel thermotolerant planctomycete of Isosphaeraceae family, isolated from a 4000 m deep subterranean habitat.</title>
        <authorList>
            <person name="Kovaleva O.L."/>
            <person name="Elcheninov A.G."/>
            <person name="Van Heerden E."/>
            <person name="Toshchakov S.V."/>
            <person name="Novikov A."/>
            <person name="Bonch-Osmolovskaya E.A."/>
            <person name="Kublanov I.V."/>
        </authorList>
    </citation>
    <scope>NUCLEOTIDE SEQUENCE [LARGE SCALE GENOMIC DNA]</scope>
    <source>
        <strain evidence="10 11">GM2012</strain>
    </source>
</reference>
<feature type="transmembrane region" description="Helical" evidence="8">
    <location>
        <begin position="256"/>
        <end position="278"/>
    </location>
</feature>
<feature type="transmembrane region" description="Helical" evidence="8">
    <location>
        <begin position="24"/>
        <end position="42"/>
    </location>
</feature>
<sequence>MIGRIRHLIVKELLAVWRDRKSRAILVVPPMIQFFVFTFAATQEVKDVPIAVLNEDSGTYARDLVARITGSPNFSRVDFLRSDAEVAPAIDSRRALMVVRIAPDFSRKVAAGRPAEVQLLLDGRRSNAAQLVSGYTGEIISWYEAELSSSRGGPPTPGVVVPRIWFNPNLDPKWSTVPALVAILTTLMGLMITGLSVARERELGTFDQLLVSPLSPTEILIGKSLPALLIGMIEATGMVLLGVFVLGVPFRGSIPLLYLSMIVYLSALIGVGLFVSSLARTQQQAILYSFMFMVPAVLLSGFASPVENMPDWLQTVTLANPVRHFMIILKGLFLKGLPAAEVARKLVPLVLIAAVTLSASSWLFRRRME</sequence>
<keyword evidence="11" id="KW-1185">Reference proteome</keyword>
<evidence type="ECO:0000259" key="9">
    <source>
        <dbReference type="PROSITE" id="PS51012"/>
    </source>
</evidence>
<evidence type="ECO:0000256" key="6">
    <source>
        <dbReference type="ARBA" id="ARBA00022989"/>
    </source>
</evidence>
<protein>
    <submittedName>
        <fullName evidence="10">ABC transporter permease</fullName>
    </submittedName>
</protein>
<keyword evidence="3" id="KW-0813">Transport</keyword>
<comment type="similarity">
    <text evidence="2">Belongs to the ABC-2 integral membrane protein family.</text>
</comment>
<comment type="subcellular location">
    <subcellularLocation>
        <location evidence="1">Cell membrane</location>
        <topology evidence="1">Multi-pass membrane protein</topology>
    </subcellularLocation>
</comment>
<keyword evidence="6 8" id="KW-1133">Transmembrane helix</keyword>
<comment type="caution">
    <text evidence="10">The sequence shown here is derived from an EMBL/GenBank/DDBJ whole genome shotgun (WGS) entry which is preliminary data.</text>
</comment>
<keyword evidence="7 8" id="KW-0472">Membrane</keyword>
<name>A0A432MJY6_9BACT</name>
<dbReference type="EMBL" id="RYZH01000020">
    <property type="protein sequence ID" value="RUL87495.1"/>
    <property type="molecule type" value="Genomic_DNA"/>
</dbReference>
<feature type="transmembrane region" description="Helical" evidence="8">
    <location>
        <begin position="177"/>
        <end position="198"/>
    </location>
</feature>
<dbReference type="PROSITE" id="PS51012">
    <property type="entry name" value="ABC_TM2"/>
    <property type="match status" value="1"/>
</dbReference>
<dbReference type="InterPro" id="IPR047817">
    <property type="entry name" value="ABC2_TM_bact-type"/>
</dbReference>
<dbReference type="OrthoDB" id="9776218at2"/>
<dbReference type="PANTHER" id="PTHR30294:SF44">
    <property type="entry name" value="MULTIDRUG ABC TRANSPORTER PERMEASE YBHR-RELATED"/>
    <property type="match status" value="1"/>
</dbReference>
<dbReference type="Proteomes" id="UP000280296">
    <property type="component" value="Unassembled WGS sequence"/>
</dbReference>
<feature type="transmembrane region" description="Helical" evidence="8">
    <location>
        <begin position="227"/>
        <end position="250"/>
    </location>
</feature>
<dbReference type="Pfam" id="PF12698">
    <property type="entry name" value="ABC2_membrane_3"/>
    <property type="match status" value="1"/>
</dbReference>
<evidence type="ECO:0000256" key="7">
    <source>
        <dbReference type="ARBA" id="ARBA00023136"/>
    </source>
</evidence>
<evidence type="ECO:0000256" key="5">
    <source>
        <dbReference type="ARBA" id="ARBA00022692"/>
    </source>
</evidence>
<dbReference type="RefSeq" id="WP_126725553.1">
    <property type="nucleotide sequence ID" value="NZ_RYZH01000020.1"/>
</dbReference>